<sequence>AEYARENGLKIIEEFIDVETAKQAGRYNFNDMTDFLKNNP</sequence>
<dbReference type="AlphaFoldDB" id="X1S6M5"/>
<protein>
    <submittedName>
        <fullName evidence="1">Uncharacterized protein</fullName>
    </submittedName>
</protein>
<reference evidence="1" key="1">
    <citation type="journal article" date="2014" name="Front. Microbiol.">
        <title>High frequency of phylogenetically diverse reductive dehalogenase-homologous genes in deep subseafloor sedimentary metagenomes.</title>
        <authorList>
            <person name="Kawai M."/>
            <person name="Futagami T."/>
            <person name="Toyoda A."/>
            <person name="Takaki Y."/>
            <person name="Nishi S."/>
            <person name="Hori S."/>
            <person name="Arai W."/>
            <person name="Tsubouchi T."/>
            <person name="Morono Y."/>
            <person name="Uchiyama I."/>
            <person name="Ito T."/>
            <person name="Fujiyama A."/>
            <person name="Inagaki F."/>
            <person name="Takami H."/>
        </authorList>
    </citation>
    <scope>NUCLEOTIDE SEQUENCE</scope>
    <source>
        <strain evidence="1">Expedition CK06-06</strain>
    </source>
</reference>
<organism evidence="1">
    <name type="scientific">marine sediment metagenome</name>
    <dbReference type="NCBI Taxonomy" id="412755"/>
    <lineage>
        <taxon>unclassified sequences</taxon>
        <taxon>metagenomes</taxon>
        <taxon>ecological metagenomes</taxon>
    </lineage>
</organism>
<feature type="non-terminal residue" evidence="1">
    <location>
        <position position="40"/>
    </location>
</feature>
<evidence type="ECO:0000313" key="1">
    <source>
        <dbReference type="EMBL" id="GAI74776.1"/>
    </source>
</evidence>
<feature type="non-terminal residue" evidence="1">
    <location>
        <position position="1"/>
    </location>
</feature>
<name>X1S6M5_9ZZZZ</name>
<comment type="caution">
    <text evidence="1">The sequence shown here is derived from an EMBL/GenBank/DDBJ whole genome shotgun (WGS) entry which is preliminary data.</text>
</comment>
<dbReference type="EMBL" id="BARW01014342">
    <property type="protein sequence ID" value="GAI74776.1"/>
    <property type="molecule type" value="Genomic_DNA"/>
</dbReference>
<accession>X1S6M5</accession>
<proteinExistence type="predicted"/>
<gene>
    <name evidence="1" type="ORF">S12H4_25498</name>
</gene>